<dbReference type="EMBL" id="CAJPEX010009460">
    <property type="protein sequence ID" value="CAG0924876.1"/>
    <property type="molecule type" value="Genomic_DNA"/>
</dbReference>
<evidence type="ECO:0000313" key="2">
    <source>
        <dbReference type="EMBL" id="CAD7284724.1"/>
    </source>
</evidence>
<dbReference type="CDD" id="cd04048">
    <property type="entry name" value="C2A_Copine"/>
    <property type="match status" value="1"/>
</dbReference>
<dbReference type="SUPFAM" id="SSF49562">
    <property type="entry name" value="C2 domain (Calcium/lipid-binding domain, CaLB)"/>
    <property type="match status" value="1"/>
</dbReference>
<gene>
    <name evidence="2" type="ORF">NMOB1V02_LOCUS12328</name>
</gene>
<dbReference type="Pfam" id="PF00168">
    <property type="entry name" value="C2"/>
    <property type="match status" value="1"/>
</dbReference>
<dbReference type="InterPro" id="IPR000008">
    <property type="entry name" value="C2_dom"/>
</dbReference>
<dbReference type="GO" id="GO:0005886">
    <property type="term" value="C:plasma membrane"/>
    <property type="evidence" value="ECO:0007669"/>
    <property type="project" value="TreeGrafter"/>
</dbReference>
<dbReference type="InterPro" id="IPR045052">
    <property type="entry name" value="Copine"/>
</dbReference>
<dbReference type="AlphaFoldDB" id="A0A7R9C060"/>
<dbReference type="PROSITE" id="PS50004">
    <property type="entry name" value="C2"/>
    <property type="match status" value="1"/>
</dbReference>
<evidence type="ECO:0000259" key="1">
    <source>
        <dbReference type="PROSITE" id="PS50004"/>
    </source>
</evidence>
<dbReference type="InterPro" id="IPR035892">
    <property type="entry name" value="C2_domain_sf"/>
</dbReference>
<dbReference type="PANTHER" id="PTHR10857:SF106">
    <property type="entry name" value="C2 DOMAIN-CONTAINING PROTEIN"/>
    <property type="match status" value="1"/>
</dbReference>
<dbReference type="Gene3D" id="2.60.40.150">
    <property type="entry name" value="C2 domain"/>
    <property type="match status" value="1"/>
</dbReference>
<dbReference type="Proteomes" id="UP000678499">
    <property type="component" value="Unassembled WGS sequence"/>
</dbReference>
<reference evidence="2" key="1">
    <citation type="submission" date="2020-11" db="EMBL/GenBank/DDBJ databases">
        <authorList>
            <person name="Tran Van P."/>
        </authorList>
    </citation>
    <scope>NUCLEOTIDE SEQUENCE</scope>
</reference>
<name>A0A7R9C060_9CRUS</name>
<evidence type="ECO:0000313" key="3">
    <source>
        <dbReference type="Proteomes" id="UP000678499"/>
    </source>
</evidence>
<dbReference type="GO" id="GO:0071277">
    <property type="term" value="P:cellular response to calcium ion"/>
    <property type="evidence" value="ECO:0007669"/>
    <property type="project" value="TreeGrafter"/>
</dbReference>
<dbReference type="PANTHER" id="PTHR10857">
    <property type="entry name" value="COPINE"/>
    <property type="match status" value="1"/>
</dbReference>
<sequence length="164" mass="18617">MQQPFVPGVAVEPTSRVEITLSAKNLANKDYFSKSDPFIVTYESEPGVFNWRECHRTEVIRDNLNPQFVRKLVMNYRFEAQQKLRFENSLNSSLKNPKILPPIAGLPTEKRSAEMALLSQEVLAEIPAQFLGYMESQGIRPNPPKTGILNIPQDPEVLVGDFEQ</sequence>
<dbReference type="GO" id="GO:0005544">
    <property type="term" value="F:calcium-dependent phospholipid binding"/>
    <property type="evidence" value="ECO:0007669"/>
    <property type="project" value="InterPro"/>
</dbReference>
<keyword evidence="3" id="KW-1185">Reference proteome</keyword>
<protein>
    <recommendedName>
        <fullName evidence="1">C2 domain-containing protein</fullName>
    </recommendedName>
</protein>
<dbReference type="OrthoDB" id="5855668at2759"/>
<proteinExistence type="predicted"/>
<organism evidence="2">
    <name type="scientific">Notodromas monacha</name>
    <dbReference type="NCBI Taxonomy" id="399045"/>
    <lineage>
        <taxon>Eukaryota</taxon>
        <taxon>Metazoa</taxon>
        <taxon>Ecdysozoa</taxon>
        <taxon>Arthropoda</taxon>
        <taxon>Crustacea</taxon>
        <taxon>Oligostraca</taxon>
        <taxon>Ostracoda</taxon>
        <taxon>Podocopa</taxon>
        <taxon>Podocopida</taxon>
        <taxon>Cypridocopina</taxon>
        <taxon>Cypridoidea</taxon>
        <taxon>Cyprididae</taxon>
        <taxon>Notodromas</taxon>
    </lineage>
</organism>
<accession>A0A7R9C060</accession>
<feature type="domain" description="C2" evidence="1">
    <location>
        <begin position="1"/>
        <end position="122"/>
    </location>
</feature>
<dbReference type="EMBL" id="OA891497">
    <property type="protein sequence ID" value="CAD7284724.1"/>
    <property type="molecule type" value="Genomic_DNA"/>
</dbReference>